<evidence type="ECO:0000313" key="5">
    <source>
        <dbReference type="Proteomes" id="UP000295453"/>
    </source>
</evidence>
<accession>A0A4R1BVI3</accession>
<evidence type="ECO:0000256" key="3">
    <source>
        <dbReference type="SAM" id="SignalP"/>
    </source>
</evidence>
<dbReference type="OrthoDB" id="3787064at2"/>
<dbReference type="InterPro" id="IPR008993">
    <property type="entry name" value="TIMP-like_OB-fold"/>
</dbReference>
<dbReference type="Proteomes" id="UP000295453">
    <property type="component" value="Unassembled WGS sequence"/>
</dbReference>
<feature type="signal peptide" evidence="3">
    <location>
        <begin position="1"/>
        <end position="31"/>
    </location>
</feature>
<evidence type="ECO:0000313" key="4">
    <source>
        <dbReference type="EMBL" id="TCJ22000.1"/>
    </source>
</evidence>
<dbReference type="EMBL" id="SJZJ01000027">
    <property type="protein sequence ID" value="TCJ22000.1"/>
    <property type="molecule type" value="Genomic_DNA"/>
</dbReference>
<evidence type="ECO:0000256" key="1">
    <source>
        <dbReference type="SAM" id="MobiDB-lite"/>
    </source>
</evidence>
<dbReference type="RefSeq" id="WP_131585180.1">
    <property type="nucleotide sequence ID" value="NZ_SJZJ01000027.1"/>
</dbReference>
<dbReference type="AlphaFoldDB" id="A0A4R1BVI3"/>
<name>A0A4R1BVI3_9ACTN</name>
<keyword evidence="5" id="KW-1185">Reference proteome</keyword>
<dbReference type="PROSITE" id="PS51257">
    <property type="entry name" value="PROKAR_LIPOPROTEIN"/>
    <property type="match status" value="1"/>
</dbReference>
<organism evidence="4 5">
    <name type="scientific">Nocardioides jejuensis</name>
    <dbReference type="NCBI Taxonomy" id="2502782"/>
    <lineage>
        <taxon>Bacteria</taxon>
        <taxon>Bacillati</taxon>
        <taxon>Actinomycetota</taxon>
        <taxon>Actinomycetes</taxon>
        <taxon>Propionibacteriales</taxon>
        <taxon>Nocardioidaceae</taxon>
        <taxon>Nocardioides</taxon>
    </lineage>
</organism>
<proteinExistence type="predicted"/>
<protein>
    <submittedName>
        <fullName evidence="4">Uncharacterized protein</fullName>
    </submittedName>
</protein>
<keyword evidence="2" id="KW-0472">Membrane</keyword>
<keyword evidence="2" id="KW-0812">Transmembrane</keyword>
<feature type="transmembrane region" description="Helical" evidence="2">
    <location>
        <begin position="189"/>
        <end position="211"/>
    </location>
</feature>
<comment type="caution">
    <text evidence="4">The sequence shown here is derived from an EMBL/GenBank/DDBJ whole genome shotgun (WGS) entry which is preliminary data.</text>
</comment>
<sequence>MGRLRRLAALAGVLVVALGSLVLLSATSAFACSCVMMDAAQRSHAAGEVFVGTITHTERAGGGLLARGGGSIDWTVDVDRVWKGAVPATVTVSSSSQSTACGVGDLPQGRPVLFFVSPDAAGSASARHVNSCGGTAVLRADVEEQVTAALGPPHAPAAASDGSSGTKEPSVDDETGERASRLHVVWSEVGVTVAAMAGIVGVIGVAVWLGLRLGRRRG</sequence>
<keyword evidence="3" id="KW-0732">Signal</keyword>
<keyword evidence="2" id="KW-1133">Transmembrane helix</keyword>
<reference evidence="4 5" key="1">
    <citation type="submission" date="2019-03" db="EMBL/GenBank/DDBJ databases">
        <authorList>
            <person name="Kim M.K.M."/>
        </authorList>
    </citation>
    <scope>NUCLEOTIDE SEQUENCE [LARGE SCALE GENOMIC DNA]</scope>
    <source>
        <strain evidence="4 5">18JY15-6</strain>
    </source>
</reference>
<dbReference type="Gene3D" id="2.40.50.120">
    <property type="match status" value="1"/>
</dbReference>
<dbReference type="SUPFAM" id="SSF50242">
    <property type="entry name" value="TIMP-like"/>
    <property type="match status" value="1"/>
</dbReference>
<feature type="chain" id="PRO_5020919054" evidence="3">
    <location>
        <begin position="32"/>
        <end position="218"/>
    </location>
</feature>
<gene>
    <name evidence="4" type="ORF">EPD65_13960</name>
</gene>
<evidence type="ECO:0000256" key="2">
    <source>
        <dbReference type="SAM" id="Phobius"/>
    </source>
</evidence>
<feature type="region of interest" description="Disordered" evidence="1">
    <location>
        <begin position="152"/>
        <end position="179"/>
    </location>
</feature>